<reference evidence="1 2" key="1">
    <citation type="submission" date="2020-03" db="EMBL/GenBank/DDBJ databases">
        <title>Draft Genome Sequence of 2-Methylisoborneol Producing Pseudanabaena yagii Strain GIHE-NHR1 Isolated from North Han River in South Korea.</title>
        <authorList>
            <person name="Jeong J."/>
        </authorList>
    </citation>
    <scope>NUCLEOTIDE SEQUENCE [LARGE SCALE GENOMIC DNA]</scope>
    <source>
        <strain evidence="1 2">GIHE-NHR1</strain>
    </source>
</reference>
<keyword evidence="2" id="KW-1185">Reference proteome</keyword>
<dbReference type="Proteomes" id="UP000738376">
    <property type="component" value="Unassembled WGS sequence"/>
</dbReference>
<comment type="caution">
    <text evidence="1">The sequence shown here is derived from an EMBL/GenBank/DDBJ whole genome shotgun (WGS) entry which is preliminary data.</text>
</comment>
<evidence type="ECO:0000313" key="1">
    <source>
        <dbReference type="EMBL" id="NMF59682.1"/>
    </source>
</evidence>
<gene>
    <name evidence="1" type="ORF">HC246_17075</name>
</gene>
<protein>
    <submittedName>
        <fullName evidence="1">Uncharacterized protein</fullName>
    </submittedName>
</protein>
<name>A0ABX1M0Q4_9CYAN</name>
<dbReference type="RefSeq" id="WP_169364679.1">
    <property type="nucleotide sequence ID" value="NZ_JAAVJL010000002.1"/>
</dbReference>
<sequence length="75" mass="8393">MNDKDLRHQLDLEVETMSINKLTEVGNMAVSMGLIAGHGFRGGKYEILQKGEVILLSEREAIAYLEQLIKSVMES</sequence>
<proteinExistence type="predicted"/>
<dbReference type="EMBL" id="JAAVJL010000002">
    <property type="protein sequence ID" value="NMF59682.1"/>
    <property type="molecule type" value="Genomic_DNA"/>
</dbReference>
<evidence type="ECO:0000313" key="2">
    <source>
        <dbReference type="Proteomes" id="UP000738376"/>
    </source>
</evidence>
<accession>A0ABX1M0Q4</accession>
<organism evidence="1 2">
    <name type="scientific">Pseudanabaena yagii GIHE-NHR1</name>
    <dbReference type="NCBI Taxonomy" id="2722753"/>
    <lineage>
        <taxon>Bacteria</taxon>
        <taxon>Bacillati</taxon>
        <taxon>Cyanobacteriota</taxon>
        <taxon>Cyanophyceae</taxon>
        <taxon>Pseudanabaenales</taxon>
        <taxon>Pseudanabaenaceae</taxon>
        <taxon>Pseudanabaena</taxon>
        <taxon>Pseudanabaena yagii</taxon>
    </lineage>
</organism>